<feature type="region of interest" description="Disordered" evidence="1">
    <location>
        <begin position="36"/>
        <end position="65"/>
    </location>
</feature>
<evidence type="ECO:0000313" key="3">
    <source>
        <dbReference type="Proteomes" id="UP000006514"/>
    </source>
</evidence>
<dbReference type="Proteomes" id="UP000006514">
    <property type="component" value="Unassembled WGS sequence"/>
</dbReference>
<dbReference type="InParanoid" id="J0CRT8"/>
<protein>
    <submittedName>
        <fullName evidence="2">Uncharacterized protein</fullName>
    </submittedName>
</protein>
<sequence>MSPPAARSCGTPPDALRYAPPPFELRYTPPGLQAALAPRIPEPHSSARPPPSHLVRGFGCAPRLP</sequence>
<reference evidence="3" key="1">
    <citation type="journal article" date="2012" name="Science">
        <title>The Paleozoic origin of enzymatic lignin decomposition reconstructed from 31 fungal genomes.</title>
        <authorList>
            <person name="Floudas D."/>
            <person name="Binder M."/>
            <person name="Riley R."/>
            <person name="Barry K."/>
            <person name="Blanchette R.A."/>
            <person name="Henrissat B."/>
            <person name="Martinez A.T."/>
            <person name="Otillar R."/>
            <person name="Spatafora J.W."/>
            <person name="Yadav J.S."/>
            <person name="Aerts A."/>
            <person name="Benoit I."/>
            <person name="Boyd A."/>
            <person name="Carlson A."/>
            <person name="Copeland A."/>
            <person name="Coutinho P.M."/>
            <person name="de Vries R.P."/>
            <person name="Ferreira P."/>
            <person name="Findley K."/>
            <person name="Foster B."/>
            <person name="Gaskell J."/>
            <person name="Glotzer D."/>
            <person name="Gorecki P."/>
            <person name="Heitman J."/>
            <person name="Hesse C."/>
            <person name="Hori C."/>
            <person name="Igarashi K."/>
            <person name="Jurgens J.A."/>
            <person name="Kallen N."/>
            <person name="Kersten P."/>
            <person name="Kohler A."/>
            <person name="Kuees U."/>
            <person name="Kumar T.K.A."/>
            <person name="Kuo A."/>
            <person name="LaButti K."/>
            <person name="Larrondo L.F."/>
            <person name="Lindquist E."/>
            <person name="Ling A."/>
            <person name="Lombard V."/>
            <person name="Lucas S."/>
            <person name="Lundell T."/>
            <person name="Martin R."/>
            <person name="McLaughlin D.J."/>
            <person name="Morgenstern I."/>
            <person name="Morin E."/>
            <person name="Murat C."/>
            <person name="Nagy L.G."/>
            <person name="Nolan M."/>
            <person name="Ohm R.A."/>
            <person name="Patyshakuliyeva A."/>
            <person name="Rokas A."/>
            <person name="Ruiz-Duenas F.J."/>
            <person name="Sabat G."/>
            <person name="Salamov A."/>
            <person name="Samejima M."/>
            <person name="Schmutz J."/>
            <person name="Slot J.C."/>
            <person name="St John F."/>
            <person name="Stenlid J."/>
            <person name="Sun H."/>
            <person name="Sun S."/>
            <person name="Syed K."/>
            <person name="Tsang A."/>
            <person name="Wiebenga A."/>
            <person name="Young D."/>
            <person name="Pisabarro A."/>
            <person name="Eastwood D.C."/>
            <person name="Martin F."/>
            <person name="Cullen D."/>
            <person name="Grigoriev I.V."/>
            <person name="Hibbett D.S."/>
        </authorList>
    </citation>
    <scope>NUCLEOTIDE SEQUENCE [LARGE SCALE GENOMIC DNA]</scope>
    <source>
        <strain evidence="3">TFB10046</strain>
    </source>
</reference>
<evidence type="ECO:0000256" key="1">
    <source>
        <dbReference type="SAM" id="MobiDB-lite"/>
    </source>
</evidence>
<dbReference type="EMBL" id="JH688544">
    <property type="protein sequence ID" value="EJD32939.1"/>
    <property type="molecule type" value="Genomic_DNA"/>
</dbReference>
<proteinExistence type="predicted"/>
<name>J0CRT8_AURST</name>
<gene>
    <name evidence="2" type="ORF">AURDEDRAFT_177973</name>
</gene>
<organism evidence="2 3">
    <name type="scientific">Auricularia subglabra (strain TFB-10046 / SS5)</name>
    <name type="common">White-rot fungus</name>
    <name type="synonym">Auricularia delicata (strain TFB10046)</name>
    <dbReference type="NCBI Taxonomy" id="717982"/>
    <lineage>
        <taxon>Eukaryota</taxon>
        <taxon>Fungi</taxon>
        <taxon>Dikarya</taxon>
        <taxon>Basidiomycota</taxon>
        <taxon>Agaricomycotina</taxon>
        <taxon>Agaricomycetes</taxon>
        <taxon>Auriculariales</taxon>
        <taxon>Auriculariaceae</taxon>
        <taxon>Auricularia</taxon>
    </lineage>
</organism>
<accession>J0CRT8</accession>
<dbReference type="KEGG" id="adl:AURDEDRAFT_177973"/>
<evidence type="ECO:0000313" key="2">
    <source>
        <dbReference type="EMBL" id="EJD32939.1"/>
    </source>
</evidence>
<dbReference type="AlphaFoldDB" id="J0CRT8"/>
<keyword evidence="3" id="KW-1185">Reference proteome</keyword>